<name>A0ACA9YC24_9ASCO</name>
<evidence type="ECO:0000313" key="1">
    <source>
        <dbReference type="EMBL" id="CAH6722299.1"/>
    </source>
</evidence>
<sequence length="483" mass="55417">MSVKEVKVCIIGAGISGLKTAHTLLNDPRSKFTKDDVLIVEGQDYIGGRVLTDKTSSKLGYSYDLGGAWFHDALTNVVLKESIEDKSFDLNKDGYFDDLEHVYYHNDHKGELPYNKWRLNKVGEELFKFIEIYYYESLDRKDMNLLEITDIYIERYGDRLTPEQIKYLHQVARYSELWFGVASDKISAKYSAMSHEGRNLYNLKGFSFLVDKLLKGIFRENILLNHKVSKINRADKYIETQHGTIKFDYLVVTVPLSILKLPQDHEYGITWEPKLPASMTEAIDKMSFGALGKVIFEFDNIWWDNEIERFVLLSEDLDNKDIGEPLKSLPKKSKYPILAINYAAMHKNEKASLVLLTQSPLTDYVEAHPEEAWEYFKPMLEQIVTKDKKISEPINVMTTKWTQNPYARGSYSAVLPNDDPESIIVQLSGELEGVALSHSPIRFAGEHTISEGDGCIHGAYMSGQREAEWIINNFFFSKKLAKL</sequence>
<comment type="caution">
    <text evidence="1">The sequence shown here is derived from an EMBL/GenBank/DDBJ whole genome shotgun (WGS) entry which is preliminary data.</text>
</comment>
<proteinExistence type="predicted"/>
<organism evidence="1 2">
    <name type="scientific">[Candida] jaroonii</name>
    <dbReference type="NCBI Taxonomy" id="467808"/>
    <lineage>
        <taxon>Eukaryota</taxon>
        <taxon>Fungi</taxon>
        <taxon>Dikarya</taxon>
        <taxon>Ascomycota</taxon>
        <taxon>Saccharomycotina</taxon>
        <taxon>Pichiomycetes</taxon>
        <taxon>Debaryomycetaceae</taxon>
        <taxon>Yamadazyma</taxon>
    </lineage>
</organism>
<protein>
    <submittedName>
        <fullName evidence="1">Corticosteroid-binding protein</fullName>
    </submittedName>
</protein>
<dbReference type="EMBL" id="CALSDN010000009">
    <property type="protein sequence ID" value="CAH6722299.1"/>
    <property type="molecule type" value="Genomic_DNA"/>
</dbReference>
<gene>
    <name evidence="1" type="ORF">CLIB1444_09S00496</name>
</gene>
<dbReference type="Proteomes" id="UP001152531">
    <property type="component" value="Unassembled WGS sequence"/>
</dbReference>
<evidence type="ECO:0000313" key="2">
    <source>
        <dbReference type="Proteomes" id="UP001152531"/>
    </source>
</evidence>
<keyword evidence="2" id="KW-1185">Reference proteome</keyword>
<reference evidence="1" key="1">
    <citation type="submission" date="2022-06" db="EMBL/GenBank/DDBJ databases">
        <authorList>
            <person name="Legras J.-L."/>
            <person name="Devillers H."/>
            <person name="Grondin C."/>
        </authorList>
    </citation>
    <scope>NUCLEOTIDE SEQUENCE</scope>
    <source>
        <strain evidence="1">CLIB 1444</strain>
    </source>
</reference>
<accession>A0ACA9YC24</accession>